<evidence type="ECO:0000259" key="6">
    <source>
        <dbReference type="Pfam" id="PF02558"/>
    </source>
</evidence>
<dbReference type="RefSeq" id="XP_017986229.1">
    <property type="nucleotide sequence ID" value="XM_018130740.1"/>
</dbReference>
<dbReference type="PANTHER" id="PTHR43765:SF2">
    <property type="entry name" value="2-DEHYDROPANTOATE 2-REDUCTASE"/>
    <property type="match status" value="1"/>
</dbReference>
<protein>
    <recommendedName>
        <fullName evidence="2">2-dehydropantoate 2-reductase</fullName>
        <ecNumber evidence="2">1.1.1.169</ecNumber>
    </recommendedName>
    <alternativeName>
        <fullName evidence="5">Ketopantoate reductase</fullName>
    </alternativeName>
</protein>
<evidence type="ECO:0000313" key="9">
    <source>
        <dbReference type="Proteomes" id="UP000243052"/>
    </source>
</evidence>
<name>A0A109UX93_9SACH</name>
<evidence type="ECO:0000256" key="3">
    <source>
        <dbReference type="ARBA" id="ARBA00022857"/>
    </source>
</evidence>
<evidence type="ECO:0000259" key="7">
    <source>
        <dbReference type="Pfam" id="PF08546"/>
    </source>
</evidence>
<dbReference type="InterPro" id="IPR050838">
    <property type="entry name" value="Ketopantoate_reductase"/>
</dbReference>
<dbReference type="Pfam" id="PF02558">
    <property type="entry name" value="ApbA"/>
    <property type="match status" value="1"/>
</dbReference>
<gene>
    <name evidence="8" type="ORF">AW171_hschr21050</name>
</gene>
<accession>A0A109UX93</accession>
<sequence>MTAPIYVLGCGAIGSLLSVHLQRACPNTTIVPIFRSIKRLREFHERENIISVREAYKGYPKVTKQVFPIATCTDLLIDKLRDTGPIENLIIACKTYQTAEALAPFLPFLTPDSNIALFQNGLGVLEDLKAHNSDSTLKSNVFQGVMTHGVCQVEPGVYQHAGPGDCKFARLSWDNNCFIQSSDDIAHDVRNNTLVRSLLKTQDSLQMKFMTSQEMLLNQIQKFICNACINPVTAILDCINGELLHGSEALFSDIIEECLQVFNVVYRPLFNYEAKIKNQPNYPYLPVTDTLTVKNLLKSSIHIGCEINATNSSSMRQDCLNVRDTEVDYINGHITKLCEIHNLPVDYAKVNRTVTQLVKLRLNLNRARAATTHT</sequence>
<comment type="similarity">
    <text evidence="1">Belongs to the ketopantoate reductase family.</text>
</comment>
<reference evidence="8 9" key="1">
    <citation type="submission" date="2016-01" db="EMBL/GenBank/DDBJ databases">
        <title>Genome sequence of the yeast Holleya sinecauda.</title>
        <authorList>
            <person name="Dietrich F.S."/>
        </authorList>
    </citation>
    <scope>NUCLEOTIDE SEQUENCE [LARGE SCALE GENOMIC DNA]</scope>
    <source>
        <strain evidence="8 9">ATCC 58844</strain>
    </source>
</reference>
<keyword evidence="4" id="KW-0560">Oxidoreductase</keyword>
<dbReference type="InterPro" id="IPR013332">
    <property type="entry name" value="KPR_N"/>
</dbReference>
<evidence type="ECO:0000313" key="8">
    <source>
        <dbReference type="EMBL" id="AMD19233.1"/>
    </source>
</evidence>
<dbReference type="InterPro" id="IPR036291">
    <property type="entry name" value="NAD(P)-bd_dom_sf"/>
</dbReference>
<dbReference type="Gene3D" id="3.40.50.720">
    <property type="entry name" value="NAD(P)-binding Rossmann-like Domain"/>
    <property type="match status" value="1"/>
</dbReference>
<evidence type="ECO:0000256" key="1">
    <source>
        <dbReference type="ARBA" id="ARBA00007870"/>
    </source>
</evidence>
<dbReference type="EMBL" id="CP014242">
    <property type="protein sequence ID" value="AMD19233.1"/>
    <property type="molecule type" value="Genomic_DNA"/>
</dbReference>
<dbReference type="GO" id="GO:0008677">
    <property type="term" value="F:2-dehydropantoate 2-reductase activity"/>
    <property type="evidence" value="ECO:0007669"/>
    <property type="project" value="UniProtKB-EC"/>
</dbReference>
<dbReference type="InterPro" id="IPR013752">
    <property type="entry name" value="KPA_reductase"/>
</dbReference>
<dbReference type="SUPFAM" id="SSF48179">
    <property type="entry name" value="6-phosphogluconate dehydrogenase C-terminal domain-like"/>
    <property type="match status" value="1"/>
</dbReference>
<organism evidence="8 9">
    <name type="scientific">Eremothecium sinecaudum</name>
    <dbReference type="NCBI Taxonomy" id="45286"/>
    <lineage>
        <taxon>Eukaryota</taxon>
        <taxon>Fungi</taxon>
        <taxon>Dikarya</taxon>
        <taxon>Ascomycota</taxon>
        <taxon>Saccharomycotina</taxon>
        <taxon>Saccharomycetes</taxon>
        <taxon>Saccharomycetales</taxon>
        <taxon>Saccharomycetaceae</taxon>
        <taxon>Eremothecium</taxon>
    </lineage>
</organism>
<dbReference type="Proteomes" id="UP000243052">
    <property type="component" value="Chromosome ii"/>
</dbReference>
<dbReference type="InterPro" id="IPR013328">
    <property type="entry name" value="6PGD_dom2"/>
</dbReference>
<evidence type="ECO:0000256" key="5">
    <source>
        <dbReference type="ARBA" id="ARBA00032024"/>
    </source>
</evidence>
<dbReference type="InterPro" id="IPR003710">
    <property type="entry name" value="ApbA"/>
</dbReference>
<dbReference type="SUPFAM" id="SSF51735">
    <property type="entry name" value="NAD(P)-binding Rossmann-fold domains"/>
    <property type="match status" value="1"/>
</dbReference>
<dbReference type="InterPro" id="IPR008927">
    <property type="entry name" value="6-PGluconate_DH-like_C_sf"/>
</dbReference>
<keyword evidence="3" id="KW-0521">NADP</keyword>
<dbReference type="STRING" id="45286.A0A109UX93"/>
<dbReference type="EC" id="1.1.1.169" evidence="2"/>
<evidence type="ECO:0000256" key="4">
    <source>
        <dbReference type="ARBA" id="ARBA00023002"/>
    </source>
</evidence>
<dbReference type="AlphaFoldDB" id="A0A109UX93"/>
<feature type="domain" description="Ketopantoate reductase N-terminal" evidence="6">
    <location>
        <begin position="5"/>
        <end position="171"/>
    </location>
</feature>
<dbReference type="GO" id="GO:0005739">
    <property type="term" value="C:mitochondrion"/>
    <property type="evidence" value="ECO:0007669"/>
    <property type="project" value="TreeGrafter"/>
</dbReference>
<dbReference type="Pfam" id="PF08546">
    <property type="entry name" value="ApbA_C"/>
    <property type="match status" value="1"/>
</dbReference>
<dbReference type="PANTHER" id="PTHR43765">
    <property type="entry name" value="2-DEHYDROPANTOATE 2-REDUCTASE-RELATED"/>
    <property type="match status" value="1"/>
</dbReference>
<dbReference type="Gene3D" id="1.10.1040.10">
    <property type="entry name" value="N-(1-d-carboxylethyl)-l-norvaline Dehydrogenase, domain 2"/>
    <property type="match status" value="1"/>
</dbReference>
<dbReference type="OrthoDB" id="73846at2759"/>
<feature type="domain" description="Ketopantoate reductase C-terminal" evidence="7">
    <location>
        <begin position="216"/>
        <end position="360"/>
    </location>
</feature>
<dbReference type="GO" id="GO:0050661">
    <property type="term" value="F:NADP binding"/>
    <property type="evidence" value="ECO:0007669"/>
    <property type="project" value="TreeGrafter"/>
</dbReference>
<dbReference type="GO" id="GO:0015940">
    <property type="term" value="P:pantothenate biosynthetic process"/>
    <property type="evidence" value="ECO:0007669"/>
    <property type="project" value="InterPro"/>
</dbReference>
<keyword evidence="9" id="KW-1185">Reference proteome</keyword>
<dbReference type="NCBIfam" id="TIGR00745">
    <property type="entry name" value="apbA_panE"/>
    <property type="match status" value="1"/>
</dbReference>
<dbReference type="GeneID" id="28721496"/>
<evidence type="ECO:0000256" key="2">
    <source>
        <dbReference type="ARBA" id="ARBA00013014"/>
    </source>
</evidence>
<proteinExistence type="inferred from homology"/>